<sequence length="467" mass="53730">MEVDAERRTSPSGDLSLSRERSNSDPGHREPTVIMNGINTVPTRRAPTFLTSTEVGSPVSGAHSIPNTPPTVRRSKLAVSIGRFLRPWKWRKRKKSQKFITTSQNLERKLSVRTTREDLIKKGILPVTNEEVENENDSTNFQSNGPSLGKKISPVMDERPSMTQQGNEINQVVWVKELDALSMMDQLAHELARRVTVDSYSGEQTVPKAQNDRHSTSNGQQSRFVIVQSAGQENGKIQRNLSSSWGESQHHDSDNSDSDEEEEEEGIVTAKTEEEKLERKNEVGTKLISRQLESMSQVILGAFKYLDFFIEKTFYFIYNGAGAEDNSSMLCDLLWNVEIALYCFLSECIKCLRLSTRPTAQELRERNILRTSSEEEAKEEKEEKKRVLTRKLSRRPTVQELRAKKILKFNDYVECCDVHDYDRRADKPWTRLTPEDKAAIRKELNEFKSREMEVHEDSRQYTRFHRP</sequence>
<dbReference type="GO" id="GO:0030036">
    <property type="term" value="P:actin cytoskeleton organization"/>
    <property type="evidence" value="ECO:0007669"/>
    <property type="project" value="TreeGrafter"/>
</dbReference>
<evidence type="ECO:0000256" key="3">
    <source>
        <dbReference type="ARBA" id="ARBA00023203"/>
    </source>
</evidence>
<dbReference type="GO" id="GO:0003779">
    <property type="term" value="F:actin binding"/>
    <property type="evidence" value="ECO:0007669"/>
    <property type="project" value="UniProtKB-KW"/>
</dbReference>
<dbReference type="AlphaFoldDB" id="A0AAD9UTV9"/>
<feature type="region of interest" description="Disordered" evidence="5">
    <location>
        <begin position="241"/>
        <end position="275"/>
    </location>
</feature>
<evidence type="ECO:0000313" key="6">
    <source>
        <dbReference type="EMBL" id="KAK2549738.1"/>
    </source>
</evidence>
<keyword evidence="3" id="KW-0009">Actin-binding</keyword>
<gene>
    <name evidence="6" type="ORF">P5673_029709</name>
</gene>
<proteinExistence type="inferred from homology"/>
<comment type="caution">
    <text evidence="6">The sequence shown here is derived from an EMBL/GenBank/DDBJ whole genome shotgun (WGS) entry which is preliminary data.</text>
</comment>
<dbReference type="Proteomes" id="UP001249851">
    <property type="component" value="Unassembled WGS sequence"/>
</dbReference>
<dbReference type="PROSITE" id="PS51073">
    <property type="entry name" value="RPEL"/>
    <property type="match status" value="2"/>
</dbReference>
<evidence type="ECO:0000256" key="4">
    <source>
        <dbReference type="PROSITE-ProRule" id="PRU00401"/>
    </source>
</evidence>
<dbReference type="EMBL" id="JARQWQ010000121">
    <property type="protein sequence ID" value="KAK2549738.1"/>
    <property type="molecule type" value="Genomic_DNA"/>
</dbReference>
<feature type="compositionally biased region" description="Basic and acidic residues" evidence="5">
    <location>
        <begin position="17"/>
        <end position="31"/>
    </location>
</feature>
<keyword evidence="7" id="KW-1185">Reference proteome</keyword>
<dbReference type="SMART" id="SM00707">
    <property type="entry name" value="RPEL"/>
    <property type="match status" value="3"/>
</dbReference>
<dbReference type="Gene3D" id="6.10.140.2130">
    <property type="match status" value="3"/>
</dbReference>
<feature type="region of interest" description="Disordered" evidence="5">
    <location>
        <begin position="1"/>
        <end position="71"/>
    </location>
</feature>
<feature type="repeat" description="RPEL" evidence="4">
    <location>
        <begin position="104"/>
        <end position="129"/>
    </location>
</feature>
<keyword evidence="2" id="KW-0677">Repeat</keyword>
<name>A0AAD9UTV9_ACRCE</name>
<dbReference type="PANTHER" id="PTHR12751:SF18">
    <property type="entry name" value="PHOSPHATASE AND ACTIN REGULATOR 1"/>
    <property type="match status" value="1"/>
</dbReference>
<comment type="similarity">
    <text evidence="1">Belongs to the phosphatase and actin regulator family.</text>
</comment>
<accession>A0AAD9UTV9</accession>
<evidence type="ECO:0000313" key="7">
    <source>
        <dbReference type="Proteomes" id="UP001249851"/>
    </source>
</evidence>
<dbReference type="PANTHER" id="PTHR12751">
    <property type="entry name" value="PHOSPHATASE AND ACTIN REGULATOR PHACTR"/>
    <property type="match status" value="1"/>
</dbReference>
<evidence type="ECO:0000256" key="5">
    <source>
        <dbReference type="SAM" id="MobiDB-lite"/>
    </source>
</evidence>
<evidence type="ECO:0000256" key="2">
    <source>
        <dbReference type="ARBA" id="ARBA00022737"/>
    </source>
</evidence>
<organism evidence="6 7">
    <name type="scientific">Acropora cervicornis</name>
    <name type="common">Staghorn coral</name>
    <dbReference type="NCBI Taxonomy" id="6130"/>
    <lineage>
        <taxon>Eukaryota</taxon>
        <taxon>Metazoa</taxon>
        <taxon>Cnidaria</taxon>
        <taxon>Anthozoa</taxon>
        <taxon>Hexacorallia</taxon>
        <taxon>Scleractinia</taxon>
        <taxon>Astrocoeniina</taxon>
        <taxon>Acroporidae</taxon>
        <taxon>Acropora</taxon>
    </lineage>
</organism>
<reference evidence="6" key="2">
    <citation type="journal article" date="2023" name="Science">
        <title>Genomic signatures of disease resistance in endangered staghorn corals.</title>
        <authorList>
            <person name="Vollmer S.V."/>
            <person name="Selwyn J.D."/>
            <person name="Despard B.A."/>
            <person name="Roesel C.L."/>
        </authorList>
    </citation>
    <scope>NUCLEOTIDE SEQUENCE</scope>
    <source>
        <strain evidence="6">K2</strain>
    </source>
</reference>
<dbReference type="Pfam" id="PF02755">
    <property type="entry name" value="RPEL"/>
    <property type="match status" value="3"/>
</dbReference>
<protein>
    <submittedName>
        <fullName evidence="6">Phosphatase and actin regulator 4</fullName>
    </submittedName>
</protein>
<feature type="repeat" description="RPEL" evidence="4">
    <location>
        <begin position="386"/>
        <end position="411"/>
    </location>
</feature>
<reference evidence="6" key="1">
    <citation type="journal article" date="2023" name="G3 (Bethesda)">
        <title>Whole genome assembly and annotation of the endangered Caribbean coral Acropora cervicornis.</title>
        <authorList>
            <person name="Selwyn J.D."/>
            <person name="Vollmer S.V."/>
        </authorList>
    </citation>
    <scope>NUCLEOTIDE SEQUENCE</scope>
    <source>
        <strain evidence="6">K2</strain>
    </source>
</reference>
<feature type="compositionally biased region" description="Acidic residues" evidence="5">
    <location>
        <begin position="255"/>
        <end position="266"/>
    </location>
</feature>
<evidence type="ECO:0000256" key="1">
    <source>
        <dbReference type="ARBA" id="ARBA00009795"/>
    </source>
</evidence>
<dbReference type="InterPro" id="IPR004018">
    <property type="entry name" value="RPEL_repeat"/>
</dbReference>